<protein>
    <submittedName>
        <fullName evidence="1">Uncharacterized protein</fullName>
    </submittedName>
</protein>
<accession>A0A6J4JS33</accession>
<proteinExistence type="predicted"/>
<evidence type="ECO:0000313" key="1">
    <source>
        <dbReference type="EMBL" id="CAA9286154.1"/>
    </source>
</evidence>
<reference evidence="1" key="1">
    <citation type="submission" date="2020-02" db="EMBL/GenBank/DDBJ databases">
        <authorList>
            <person name="Meier V. D."/>
        </authorList>
    </citation>
    <scope>NUCLEOTIDE SEQUENCE</scope>
    <source>
        <strain evidence="1">AVDCRST_MAG56</strain>
    </source>
</reference>
<organism evidence="1">
    <name type="scientific">uncultured Cytophagales bacterium</name>
    <dbReference type="NCBI Taxonomy" id="158755"/>
    <lineage>
        <taxon>Bacteria</taxon>
        <taxon>Pseudomonadati</taxon>
        <taxon>Bacteroidota</taxon>
        <taxon>Sphingobacteriia</taxon>
        <taxon>Sphingobacteriales</taxon>
        <taxon>environmental samples</taxon>
    </lineage>
</organism>
<dbReference type="EMBL" id="CADCTQ010000349">
    <property type="protein sequence ID" value="CAA9286154.1"/>
    <property type="molecule type" value="Genomic_DNA"/>
</dbReference>
<dbReference type="AlphaFoldDB" id="A0A6J4JS33"/>
<name>A0A6J4JS33_9SPHI</name>
<gene>
    <name evidence="1" type="ORF">AVDCRST_MAG56-4144</name>
</gene>
<sequence length="46" mass="5394">MPCFSLLTIQIPSGNDAGMLLCRNARRLPQRSFHPLYLRIIPYYWA</sequence>